<evidence type="ECO:0000256" key="1">
    <source>
        <dbReference type="SAM" id="Phobius"/>
    </source>
</evidence>
<dbReference type="PANTHER" id="PTHR31965">
    <property type="entry name" value="TRANSMEMBRANE PROTEIN 42"/>
    <property type="match status" value="1"/>
</dbReference>
<dbReference type="WBParaSite" id="MBELARI_LOCUS5982">
    <property type="protein sequence ID" value="MBELARI_LOCUS5982"/>
    <property type="gene ID" value="MBELARI_LOCUS5982"/>
</dbReference>
<keyword evidence="1" id="KW-0472">Membrane</keyword>
<name>A0AAF3FIT7_9BILA</name>
<dbReference type="Gene3D" id="1.10.3730.20">
    <property type="match status" value="1"/>
</dbReference>
<protein>
    <submittedName>
        <fullName evidence="3">EamA domain-containing protein</fullName>
    </submittedName>
</protein>
<feature type="transmembrane region" description="Helical" evidence="1">
    <location>
        <begin position="36"/>
        <end position="55"/>
    </location>
</feature>
<reference evidence="3" key="1">
    <citation type="submission" date="2024-02" db="UniProtKB">
        <authorList>
            <consortium name="WormBaseParasite"/>
        </authorList>
    </citation>
    <scope>IDENTIFICATION</scope>
</reference>
<sequence>MDIFFSISAGICASLGAVSSKFAFSEFSWEKQPIEFVLFLSLFLLFNVSMWIFFSRALATSTSTIKVMALNTGTNFTLTGILGGVLWGEAHSMLWWTGLSLVIVGSVLLLTEQQKIEEQKGKEKIR</sequence>
<dbReference type="AlphaFoldDB" id="A0AAF3FIT7"/>
<organism evidence="2 3">
    <name type="scientific">Mesorhabditis belari</name>
    <dbReference type="NCBI Taxonomy" id="2138241"/>
    <lineage>
        <taxon>Eukaryota</taxon>
        <taxon>Metazoa</taxon>
        <taxon>Ecdysozoa</taxon>
        <taxon>Nematoda</taxon>
        <taxon>Chromadorea</taxon>
        <taxon>Rhabditida</taxon>
        <taxon>Rhabditina</taxon>
        <taxon>Rhabditomorpha</taxon>
        <taxon>Rhabditoidea</taxon>
        <taxon>Rhabditidae</taxon>
        <taxon>Mesorhabditinae</taxon>
        <taxon>Mesorhabditis</taxon>
    </lineage>
</organism>
<keyword evidence="1" id="KW-0812">Transmembrane</keyword>
<feature type="transmembrane region" description="Helical" evidence="1">
    <location>
        <begin position="93"/>
        <end position="111"/>
    </location>
</feature>
<dbReference type="PANTHER" id="PTHR31965:SF1">
    <property type="entry name" value="TRANSMEMBRANE PROTEIN 42"/>
    <property type="match status" value="1"/>
</dbReference>
<dbReference type="InterPro" id="IPR037185">
    <property type="entry name" value="EmrE-like"/>
</dbReference>
<dbReference type="InterPro" id="IPR039632">
    <property type="entry name" value="TMEM42"/>
</dbReference>
<accession>A0AAF3FIT7</accession>
<proteinExistence type="predicted"/>
<evidence type="ECO:0000313" key="3">
    <source>
        <dbReference type="WBParaSite" id="MBELARI_LOCUS5982"/>
    </source>
</evidence>
<keyword evidence="1" id="KW-1133">Transmembrane helix</keyword>
<keyword evidence="2" id="KW-1185">Reference proteome</keyword>
<feature type="transmembrane region" description="Helical" evidence="1">
    <location>
        <begin position="67"/>
        <end position="87"/>
    </location>
</feature>
<dbReference type="SUPFAM" id="SSF103481">
    <property type="entry name" value="Multidrug resistance efflux transporter EmrE"/>
    <property type="match status" value="1"/>
</dbReference>
<dbReference type="Proteomes" id="UP000887575">
    <property type="component" value="Unassembled WGS sequence"/>
</dbReference>
<evidence type="ECO:0000313" key="2">
    <source>
        <dbReference type="Proteomes" id="UP000887575"/>
    </source>
</evidence>